<dbReference type="PROSITE" id="PS50249">
    <property type="entry name" value="MPN"/>
    <property type="match status" value="1"/>
</dbReference>
<dbReference type="CDD" id="cd05403">
    <property type="entry name" value="NT_KNTase_like"/>
    <property type="match status" value="1"/>
</dbReference>
<evidence type="ECO:0000256" key="6">
    <source>
        <dbReference type="ARBA" id="ARBA00023049"/>
    </source>
</evidence>
<dbReference type="GO" id="GO:0008237">
    <property type="term" value="F:metallopeptidase activity"/>
    <property type="evidence" value="ECO:0007669"/>
    <property type="project" value="UniProtKB-KW"/>
</dbReference>
<dbReference type="Gene3D" id="3.40.140.10">
    <property type="entry name" value="Cytidine Deaminase, domain 2"/>
    <property type="match status" value="1"/>
</dbReference>
<accession>A0AAW3JVL8</accession>
<dbReference type="InterPro" id="IPR037518">
    <property type="entry name" value="MPN"/>
</dbReference>
<sequence length="701" mass="80174">MNHELKQVDVRLKLVDKEGVFSMESIDTPAKAVSIMAPILAELDREEVCVVNLDGKNHPINFNIVSIGSLNASLVTGREVYKSAVLSNAARVIMLHNHPSSSLAPSREDREVTGKMMYAGILLDIELQDHIIVAGRTGETFSMREHLPELFDRKNYMEPMAHVADMVREEAPGSEVSPVTYEILQIKDGSNGEAYRFMGTRYIRQQKLPVNISDYKSKYRGELRPGETLDTLYERFNIHRPDDFTGHSLSVSDVIVLESDEKKTPFYVDSFGFQKLENFFEERFVRTEAEKKIISDFREKTQKYFRPVDGRQAEEIENNVREYLHKKVREQGLPIQIGEVLLYGSRGRGTEKQTSDLDVLVEYEGTSREDDLFNLFHEDDFCIGGCKVDINPIKEEKSGSLTAFLQQAVYFMESELAFSIADRYIYIQDATEGYDYTIYDSDFTELDGGVYDDPEISIYEALDKIVKDLRMQPDTDRIKGEITEGSQLIPVNLEEFEEALEQSHYVSPEVTYTVAECGEFHGMGRYRDDIKDVQEAIALWKEFQDSPLNGIPSIGILVHTPGQTDLDDEQLDLLSGQKIDLDMMQYYPVICKEEAAIEKICELIENLPEVGIIGKVPERISTELLLRELDQGKNIFSDNEKSLIREYGLQMKDERKTRELAEKICSRDRLGNQDAALAMITARRELWKVMEKKVISLKYSN</sequence>
<keyword evidence="4" id="KW-0378">Hydrolase</keyword>
<keyword evidence="3" id="KW-0479">Metal-binding</keyword>
<dbReference type="Pfam" id="PF14191">
    <property type="entry name" value="YodL"/>
    <property type="match status" value="1"/>
</dbReference>
<dbReference type="PANTHER" id="PTHR30471:SF3">
    <property type="entry name" value="UPF0758 PROTEIN YEES-RELATED"/>
    <property type="match status" value="1"/>
</dbReference>
<evidence type="ECO:0000313" key="9">
    <source>
        <dbReference type="Proteomes" id="UP000050833"/>
    </source>
</evidence>
<evidence type="ECO:0000256" key="1">
    <source>
        <dbReference type="ARBA" id="ARBA00010243"/>
    </source>
</evidence>
<dbReference type="EMBL" id="LLKB01000001">
    <property type="protein sequence ID" value="KQC86271.1"/>
    <property type="molecule type" value="Genomic_DNA"/>
</dbReference>
<keyword evidence="9" id="KW-1185">Reference proteome</keyword>
<dbReference type="InterPro" id="IPR040568">
    <property type="entry name" value="LPD16"/>
</dbReference>
<dbReference type="PANTHER" id="PTHR30471">
    <property type="entry name" value="DNA REPAIR PROTEIN RADC"/>
    <property type="match status" value="1"/>
</dbReference>
<dbReference type="InterPro" id="IPR025923">
    <property type="entry name" value="YodL-like_dom"/>
</dbReference>
<keyword evidence="2" id="KW-0645">Protease</keyword>
<gene>
    <name evidence="8" type="ORF">APZ18_03530</name>
</gene>
<dbReference type="Gene3D" id="3.30.460.10">
    <property type="entry name" value="Beta Polymerase, domain 2"/>
    <property type="match status" value="1"/>
</dbReference>
<keyword evidence="6" id="KW-0482">Metalloprotease</keyword>
<evidence type="ECO:0000256" key="4">
    <source>
        <dbReference type="ARBA" id="ARBA00022801"/>
    </source>
</evidence>
<protein>
    <recommendedName>
        <fullName evidence="7">MPN domain-containing protein</fullName>
    </recommendedName>
</protein>
<dbReference type="InterPro" id="IPR001405">
    <property type="entry name" value="UPF0758"/>
</dbReference>
<dbReference type="Pfam" id="PF18830">
    <property type="entry name" value="LPD16"/>
    <property type="match status" value="1"/>
</dbReference>
<dbReference type="GO" id="GO:0006508">
    <property type="term" value="P:proteolysis"/>
    <property type="evidence" value="ECO:0007669"/>
    <property type="project" value="UniProtKB-KW"/>
</dbReference>
<evidence type="ECO:0000256" key="2">
    <source>
        <dbReference type="ARBA" id="ARBA00022670"/>
    </source>
</evidence>
<name>A0AAW3JVL8_9FIRM</name>
<dbReference type="AlphaFoldDB" id="A0AAW3JVL8"/>
<dbReference type="RefSeq" id="WP_055941646.1">
    <property type="nucleotide sequence ID" value="NZ_LLKB01000001.1"/>
</dbReference>
<dbReference type="CDD" id="cd08071">
    <property type="entry name" value="MPN_DUF2466"/>
    <property type="match status" value="1"/>
</dbReference>
<evidence type="ECO:0000313" key="8">
    <source>
        <dbReference type="EMBL" id="KQC86271.1"/>
    </source>
</evidence>
<comment type="caution">
    <text evidence="8">The sequence shown here is derived from an EMBL/GenBank/DDBJ whole genome shotgun (WGS) entry which is preliminary data.</text>
</comment>
<comment type="similarity">
    <text evidence="1">Belongs to the UPF0758 family.</text>
</comment>
<dbReference type="InterPro" id="IPR002934">
    <property type="entry name" value="Polymerase_NTP_transf_dom"/>
</dbReference>
<dbReference type="GO" id="GO:0046872">
    <property type="term" value="F:metal ion binding"/>
    <property type="evidence" value="ECO:0007669"/>
    <property type="project" value="UniProtKB-KW"/>
</dbReference>
<evidence type="ECO:0000256" key="3">
    <source>
        <dbReference type="ARBA" id="ARBA00022723"/>
    </source>
</evidence>
<dbReference type="InterPro" id="IPR043519">
    <property type="entry name" value="NT_sf"/>
</dbReference>
<proteinExistence type="inferred from homology"/>
<evidence type="ECO:0000259" key="7">
    <source>
        <dbReference type="PROSITE" id="PS50249"/>
    </source>
</evidence>
<dbReference type="SUPFAM" id="SSF81301">
    <property type="entry name" value="Nucleotidyltransferase"/>
    <property type="match status" value="1"/>
</dbReference>
<evidence type="ECO:0000256" key="5">
    <source>
        <dbReference type="ARBA" id="ARBA00022833"/>
    </source>
</evidence>
<feature type="domain" description="MPN" evidence="7">
    <location>
        <begin position="25"/>
        <end position="149"/>
    </location>
</feature>
<organism evidence="8 9">
    <name type="scientific">Butyribacter intestini</name>
    <dbReference type="NCBI Taxonomy" id="1703332"/>
    <lineage>
        <taxon>Bacteria</taxon>
        <taxon>Bacillati</taxon>
        <taxon>Bacillota</taxon>
        <taxon>Clostridia</taxon>
        <taxon>Lachnospirales</taxon>
        <taxon>Lachnospiraceae</taxon>
        <taxon>Butyribacter</taxon>
    </lineage>
</organism>
<keyword evidence="5" id="KW-0862">Zinc</keyword>
<dbReference type="Pfam" id="PF04002">
    <property type="entry name" value="RadC"/>
    <property type="match status" value="1"/>
</dbReference>
<dbReference type="Proteomes" id="UP000050833">
    <property type="component" value="Unassembled WGS sequence"/>
</dbReference>
<dbReference type="GO" id="GO:0016779">
    <property type="term" value="F:nucleotidyltransferase activity"/>
    <property type="evidence" value="ECO:0007669"/>
    <property type="project" value="InterPro"/>
</dbReference>
<dbReference type="Pfam" id="PF01909">
    <property type="entry name" value="NTP_transf_2"/>
    <property type="match status" value="1"/>
</dbReference>
<dbReference type="InterPro" id="IPR025657">
    <property type="entry name" value="RadC_JAB"/>
</dbReference>
<reference evidence="8 9" key="1">
    <citation type="submission" date="2015-10" db="EMBL/GenBank/DDBJ databases">
        <title>Butyribacter intestini gen. nov., sp. nov., a butyric acid-producing bacterium of the family Lachnospiraceae isolated from the human faeces.</title>
        <authorList>
            <person name="Zou Y."/>
            <person name="Xue W."/>
            <person name="Luo G."/>
            <person name="Lv M."/>
        </authorList>
    </citation>
    <scope>NUCLEOTIDE SEQUENCE [LARGE SCALE GENOMIC DNA]</scope>
    <source>
        <strain evidence="8 9">TF01-11</strain>
    </source>
</reference>